<dbReference type="Gene3D" id="1.25.40.20">
    <property type="entry name" value="Ankyrin repeat-containing domain"/>
    <property type="match status" value="1"/>
</dbReference>
<sequence length="229" mass="25249">MAEPEQTRECDVNGGNDFQWPWAEQHDLGSDTMDLYTAASLGKEDCVKKCLESFQNSADVDKKNRGGWTSLMYAAYWGHEPVLKLLLMSKTNPRKKNFSGHTALMLSAMCDNVQCGKTLLQHGASTEDRDSQDWTALFHAACLGHLNFVHLLIENGAQLNICEKTENFTPLMIGASAGHELIVDALLQNGANPLGKSADGDTAKSLAEKKGYVKVVTVLESHYLQKFNK</sequence>
<dbReference type="Pfam" id="PF12796">
    <property type="entry name" value="Ank_2"/>
    <property type="match status" value="1"/>
</dbReference>
<feature type="repeat" description="ANK" evidence="8">
    <location>
        <begin position="99"/>
        <end position="131"/>
    </location>
</feature>
<evidence type="ECO:0000256" key="3">
    <source>
        <dbReference type="ARBA" id="ARBA00022537"/>
    </source>
</evidence>
<dbReference type="InterPro" id="IPR050776">
    <property type="entry name" value="Ank_Repeat/CDKN_Inhibitor"/>
</dbReference>
<gene>
    <name evidence="10" type="primary">LOC106474321</name>
</gene>
<keyword evidence="4" id="KW-0677">Repeat</keyword>
<dbReference type="SUPFAM" id="SSF48403">
    <property type="entry name" value="Ankyrin repeat"/>
    <property type="match status" value="1"/>
</dbReference>
<keyword evidence="7" id="KW-1053">Target membrane</keyword>
<evidence type="ECO:0000313" key="9">
    <source>
        <dbReference type="Proteomes" id="UP000694941"/>
    </source>
</evidence>
<dbReference type="PANTHER" id="PTHR24201:SF16">
    <property type="entry name" value="ANKYRIN-1-LIKE-RELATED"/>
    <property type="match status" value="1"/>
</dbReference>
<evidence type="ECO:0000256" key="6">
    <source>
        <dbReference type="ARBA" id="ARBA00023043"/>
    </source>
</evidence>
<dbReference type="SMART" id="SM00248">
    <property type="entry name" value="ANK"/>
    <property type="match status" value="5"/>
</dbReference>
<dbReference type="InterPro" id="IPR002110">
    <property type="entry name" value="Ankyrin_rpt"/>
</dbReference>
<feature type="repeat" description="ANK" evidence="8">
    <location>
        <begin position="132"/>
        <end position="164"/>
    </location>
</feature>
<keyword evidence="5" id="KW-0528">Neurotoxin</keyword>
<evidence type="ECO:0000256" key="5">
    <source>
        <dbReference type="ARBA" id="ARBA00023028"/>
    </source>
</evidence>
<dbReference type="RefSeq" id="XP_013790466.1">
    <property type="nucleotide sequence ID" value="XM_013935012.2"/>
</dbReference>
<proteinExistence type="predicted"/>
<dbReference type="Proteomes" id="UP000694941">
    <property type="component" value="Unplaced"/>
</dbReference>
<evidence type="ECO:0000256" key="4">
    <source>
        <dbReference type="ARBA" id="ARBA00022737"/>
    </source>
</evidence>
<keyword evidence="9" id="KW-1185">Reference proteome</keyword>
<evidence type="ECO:0000313" key="10">
    <source>
        <dbReference type="RefSeq" id="XP_013790466.1"/>
    </source>
</evidence>
<accession>A0ABM1BXC7</accession>
<keyword evidence="5" id="KW-0800">Toxin</keyword>
<reference evidence="10" key="1">
    <citation type="submission" date="2025-08" db="UniProtKB">
        <authorList>
            <consortium name="RefSeq"/>
        </authorList>
    </citation>
    <scope>IDENTIFICATION</scope>
    <source>
        <tissue evidence="10">Muscle</tissue>
    </source>
</reference>
<dbReference type="GeneID" id="106474321"/>
<evidence type="ECO:0000256" key="7">
    <source>
        <dbReference type="ARBA" id="ARBA00023298"/>
    </source>
</evidence>
<feature type="non-terminal residue" evidence="10">
    <location>
        <position position="229"/>
    </location>
</feature>
<dbReference type="PROSITE" id="PS50297">
    <property type="entry name" value="ANK_REP_REGION"/>
    <property type="match status" value="2"/>
</dbReference>
<feature type="repeat" description="ANK" evidence="8">
    <location>
        <begin position="166"/>
        <end position="198"/>
    </location>
</feature>
<name>A0ABM1BXC7_LIMPO</name>
<dbReference type="Pfam" id="PF00023">
    <property type="entry name" value="Ank"/>
    <property type="match status" value="1"/>
</dbReference>
<keyword evidence="3" id="KW-1052">Target cell membrane</keyword>
<keyword evidence="5" id="KW-0638">Presynaptic neurotoxin</keyword>
<dbReference type="PROSITE" id="PS50088">
    <property type="entry name" value="ANK_REPEAT"/>
    <property type="match status" value="3"/>
</dbReference>
<evidence type="ECO:0000256" key="1">
    <source>
        <dbReference type="ARBA" id="ARBA00004175"/>
    </source>
</evidence>
<dbReference type="PANTHER" id="PTHR24201">
    <property type="entry name" value="ANK_REP_REGION DOMAIN-CONTAINING PROTEIN"/>
    <property type="match status" value="1"/>
</dbReference>
<keyword evidence="7" id="KW-0472">Membrane</keyword>
<evidence type="ECO:0000256" key="2">
    <source>
        <dbReference type="ARBA" id="ARBA00022483"/>
    </source>
</evidence>
<organism evidence="9 10">
    <name type="scientific">Limulus polyphemus</name>
    <name type="common">Atlantic horseshoe crab</name>
    <dbReference type="NCBI Taxonomy" id="6850"/>
    <lineage>
        <taxon>Eukaryota</taxon>
        <taxon>Metazoa</taxon>
        <taxon>Ecdysozoa</taxon>
        <taxon>Arthropoda</taxon>
        <taxon>Chelicerata</taxon>
        <taxon>Merostomata</taxon>
        <taxon>Xiphosura</taxon>
        <taxon>Limulidae</taxon>
        <taxon>Limulus</taxon>
    </lineage>
</organism>
<keyword evidence="6 8" id="KW-0040">ANK repeat</keyword>
<keyword evidence="2" id="KW-0268">Exocytosis</keyword>
<evidence type="ECO:0000256" key="8">
    <source>
        <dbReference type="PROSITE-ProRule" id="PRU00023"/>
    </source>
</evidence>
<dbReference type="InterPro" id="IPR036770">
    <property type="entry name" value="Ankyrin_rpt-contain_sf"/>
</dbReference>
<protein>
    <submittedName>
        <fullName evidence="10">Ankyrin repeat and SAM domain-containing protein 3-like</fullName>
    </submittedName>
</protein>
<comment type="subcellular location">
    <subcellularLocation>
        <location evidence="1">Target cell membrane</location>
    </subcellularLocation>
</comment>